<reference evidence="3" key="1">
    <citation type="submission" date="2025-08" db="UniProtKB">
        <authorList>
            <consortium name="Ensembl"/>
        </authorList>
    </citation>
    <scope>IDENTIFICATION</scope>
</reference>
<proteinExistence type="predicted"/>
<dbReference type="InterPro" id="IPR046341">
    <property type="entry name" value="SET_dom_sf"/>
</dbReference>
<dbReference type="CDD" id="cd10537">
    <property type="entry name" value="SET_SETD9"/>
    <property type="match status" value="1"/>
</dbReference>
<dbReference type="PANTHER" id="PTHR33524:SF2">
    <property type="entry name" value="SET DOMAIN-CONTAINING PROTEIN 9"/>
    <property type="match status" value="1"/>
</dbReference>
<evidence type="ECO:0000313" key="4">
    <source>
        <dbReference type="Proteomes" id="UP000472274"/>
    </source>
</evidence>
<dbReference type="PROSITE" id="PS50280">
    <property type="entry name" value="SET"/>
    <property type="match status" value="1"/>
</dbReference>
<protein>
    <submittedName>
        <fullName evidence="3">SET domain containing 9</fullName>
    </submittedName>
</protein>
<reference evidence="3" key="2">
    <citation type="submission" date="2025-09" db="UniProtKB">
        <authorList>
            <consortium name="Ensembl"/>
        </authorList>
    </citation>
    <scope>IDENTIFICATION</scope>
</reference>
<gene>
    <name evidence="3" type="primary">SETD9</name>
</gene>
<dbReference type="PANTHER" id="PTHR33524">
    <property type="entry name" value="C5ORF35"/>
    <property type="match status" value="1"/>
</dbReference>
<evidence type="ECO:0000259" key="2">
    <source>
        <dbReference type="PROSITE" id="PS50280"/>
    </source>
</evidence>
<dbReference type="GeneTree" id="ENSGT00390000001437"/>
<dbReference type="AlphaFoldDB" id="A0A674JK86"/>
<accession>A0A674JK86</accession>
<dbReference type="Gene3D" id="2.170.270.10">
    <property type="entry name" value="SET domain"/>
    <property type="match status" value="1"/>
</dbReference>
<evidence type="ECO:0000313" key="3">
    <source>
        <dbReference type="Ensembl" id="ENSTMTP00000022211.1"/>
    </source>
</evidence>
<dbReference type="Proteomes" id="UP000472274">
    <property type="component" value="Unplaced"/>
</dbReference>
<dbReference type="Ensembl" id="ENSTMTT00000023004.1">
    <property type="protein sequence ID" value="ENSTMTP00000022211.1"/>
    <property type="gene ID" value="ENSTMTG00000016230.1"/>
</dbReference>
<dbReference type="InParanoid" id="A0A674JK86"/>
<dbReference type="RefSeq" id="XP_026504884.1">
    <property type="nucleotide sequence ID" value="XM_026649099.2"/>
</dbReference>
<organism evidence="3 4">
    <name type="scientific">Terrapene triunguis</name>
    <name type="common">Three-toed box turtle</name>
    <dbReference type="NCBI Taxonomy" id="2587831"/>
    <lineage>
        <taxon>Eukaryota</taxon>
        <taxon>Metazoa</taxon>
        <taxon>Chordata</taxon>
        <taxon>Craniata</taxon>
        <taxon>Vertebrata</taxon>
        <taxon>Euteleostomi</taxon>
        <taxon>Archelosauria</taxon>
        <taxon>Testudinata</taxon>
        <taxon>Testudines</taxon>
        <taxon>Cryptodira</taxon>
        <taxon>Durocryptodira</taxon>
        <taxon>Testudinoidea</taxon>
        <taxon>Emydidae</taxon>
        <taxon>Terrapene</taxon>
    </lineage>
</organism>
<dbReference type="InterPro" id="IPR001214">
    <property type="entry name" value="SET_dom"/>
</dbReference>
<dbReference type="CTD" id="133383"/>
<dbReference type="SUPFAM" id="SSF82199">
    <property type="entry name" value="SET domain"/>
    <property type="match status" value="1"/>
</dbReference>
<keyword evidence="4" id="KW-1185">Reference proteome</keyword>
<evidence type="ECO:0000256" key="1">
    <source>
        <dbReference type="SAM" id="MobiDB-lite"/>
    </source>
</evidence>
<sequence length="383" mass="43001">MTLVTPAHKAASLGNSGESLAAPPPRSGEEAWPGPCGTHPLHWEPGLRLDASGAVRGAAARARWGRDSCGTPGPARFRGKGAALPGGAAMLRALRRRWASYRYRFVPWIALHLRHKRRTIRYVPEKSKDKIISDEDVLETLLKIFKALFINNFSRQMDFLALLPEIKSEYLKLLTIQYKRSKTTGYNHQSQNIFNPEEVLFNTLGFSITRDRSSLISAGTGVFVTKGFVPKGAVVSMYPGTVYQKYEPIFFQSIGNPFIFRCIDGVLIDGNDKGISKAVYRSCSKRDQLGPFQMSDITWLTPAVQNPLAVGQYVNNCSHNKAANVCYQEFDVPEYFPIELKQYLPNITYSHDMLIPLRCVVLVALREIKQGEELFSNYYTIVN</sequence>
<name>A0A674JK86_9SAUR</name>
<feature type="domain" description="SET" evidence="2">
    <location>
        <begin position="204"/>
        <end position="379"/>
    </location>
</feature>
<dbReference type="InterPro" id="IPR040415">
    <property type="entry name" value="SETD9"/>
</dbReference>
<dbReference type="GeneID" id="112107967"/>
<feature type="region of interest" description="Disordered" evidence="1">
    <location>
        <begin position="1"/>
        <end position="37"/>
    </location>
</feature>